<organism evidence="1">
    <name type="scientific">Anguilla anguilla</name>
    <name type="common">European freshwater eel</name>
    <name type="synonym">Muraena anguilla</name>
    <dbReference type="NCBI Taxonomy" id="7936"/>
    <lineage>
        <taxon>Eukaryota</taxon>
        <taxon>Metazoa</taxon>
        <taxon>Chordata</taxon>
        <taxon>Craniata</taxon>
        <taxon>Vertebrata</taxon>
        <taxon>Euteleostomi</taxon>
        <taxon>Actinopterygii</taxon>
        <taxon>Neopterygii</taxon>
        <taxon>Teleostei</taxon>
        <taxon>Anguilliformes</taxon>
        <taxon>Anguillidae</taxon>
        <taxon>Anguilla</taxon>
    </lineage>
</organism>
<sequence>MYSTYLSFTCLGSVFACQTLRNHKHSCVSKSGRRSYIEP</sequence>
<proteinExistence type="predicted"/>
<reference evidence="1" key="2">
    <citation type="journal article" date="2015" name="Fish Shellfish Immunol.">
        <title>Early steps in the European eel (Anguilla anguilla)-Vibrio vulnificus interaction in the gills: Role of the RtxA13 toxin.</title>
        <authorList>
            <person name="Callol A."/>
            <person name="Pajuelo D."/>
            <person name="Ebbesson L."/>
            <person name="Teles M."/>
            <person name="MacKenzie S."/>
            <person name="Amaro C."/>
        </authorList>
    </citation>
    <scope>NUCLEOTIDE SEQUENCE</scope>
</reference>
<protein>
    <submittedName>
        <fullName evidence="1">Uncharacterized protein</fullName>
    </submittedName>
</protein>
<evidence type="ECO:0000313" key="1">
    <source>
        <dbReference type="EMBL" id="JAH85725.1"/>
    </source>
</evidence>
<dbReference type="AlphaFoldDB" id="A0A0E9W845"/>
<accession>A0A0E9W845</accession>
<dbReference type="EMBL" id="GBXM01022852">
    <property type="protein sequence ID" value="JAH85725.1"/>
    <property type="molecule type" value="Transcribed_RNA"/>
</dbReference>
<name>A0A0E9W845_ANGAN</name>
<reference evidence="1" key="1">
    <citation type="submission" date="2014-11" db="EMBL/GenBank/DDBJ databases">
        <authorList>
            <person name="Amaro Gonzalez C."/>
        </authorList>
    </citation>
    <scope>NUCLEOTIDE SEQUENCE</scope>
</reference>